<comment type="caution">
    <text evidence="3">The sequence shown here is derived from an EMBL/GenBank/DDBJ whole genome shotgun (WGS) entry which is preliminary data.</text>
</comment>
<keyword evidence="3" id="KW-0378">Hydrolase</keyword>
<evidence type="ECO:0000256" key="1">
    <source>
        <dbReference type="SAM" id="MobiDB-lite"/>
    </source>
</evidence>
<dbReference type="InterPro" id="IPR000352">
    <property type="entry name" value="Pep_chain_release_fac_I"/>
</dbReference>
<dbReference type="RefSeq" id="WP_343334979.1">
    <property type="nucleotide sequence ID" value="NZ_JAPOHD010000061.1"/>
</dbReference>
<dbReference type="Proteomes" id="UP001145087">
    <property type="component" value="Unassembled WGS sequence"/>
</dbReference>
<evidence type="ECO:0000313" key="4">
    <source>
        <dbReference type="Proteomes" id="UP001145087"/>
    </source>
</evidence>
<keyword evidence="4" id="KW-1185">Reference proteome</keyword>
<feature type="domain" description="Prokaryotic-type class I peptide chain release factors" evidence="2">
    <location>
        <begin position="12"/>
        <end position="120"/>
    </location>
</feature>
<evidence type="ECO:0000259" key="2">
    <source>
        <dbReference type="Pfam" id="PF00472"/>
    </source>
</evidence>
<reference evidence="3" key="1">
    <citation type="submission" date="2022-11" db="EMBL/GenBank/DDBJ databases">
        <title>Marilongibacter aestuarii gen. nov., sp. nov., isolated from tidal flat sediment.</title>
        <authorList>
            <person name="Jiayan W."/>
        </authorList>
    </citation>
    <scope>NUCLEOTIDE SEQUENCE</scope>
    <source>
        <strain evidence="3">Z1-6</strain>
    </source>
</reference>
<dbReference type="Pfam" id="PF00472">
    <property type="entry name" value="RF-1"/>
    <property type="match status" value="1"/>
</dbReference>
<accession>A0A9X3J8K1</accession>
<dbReference type="EMBL" id="JAPOHD010000061">
    <property type="protein sequence ID" value="MCY1722656.1"/>
    <property type="molecule type" value="Genomic_DNA"/>
</dbReference>
<feature type="compositionally biased region" description="Basic residues" evidence="1">
    <location>
        <begin position="126"/>
        <end position="138"/>
    </location>
</feature>
<feature type="region of interest" description="Disordered" evidence="1">
    <location>
        <begin position="106"/>
        <end position="138"/>
    </location>
</feature>
<dbReference type="PANTHER" id="PTHR47814:SF1">
    <property type="entry name" value="PEPTIDYL-TRNA HYDROLASE ARFB"/>
    <property type="match status" value="1"/>
</dbReference>
<gene>
    <name evidence="3" type="primary">arfB</name>
    <name evidence="3" type="ORF">OU798_20065</name>
</gene>
<dbReference type="GO" id="GO:0003747">
    <property type="term" value="F:translation release factor activity"/>
    <property type="evidence" value="ECO:0007669"/>
    <property type="project" value="InterPro"/>
</dbReference>
<organism evidence="3 4">
    <name type="scientific">Draconibacterium aestuarii</name>
    <dbReference type="NCBI Taxonomy" id="2998507"/>
    <lineage>
        <taxon>Bacteria</taxon>
        <taxon>Pseudomonadati</taxon>
        <taxon>Bacteroidota</taxon>
        <taxon>Bacteroidia</taxon>
        <taxon>Marinilabiliales</taxon>
        <taxon>Prolixibacteraceae</taxon>
        <taxon>Draconibacterium</taxon>
    </lineage>
</organism>
<sequence>MKLSDARKQKIQNELKYTATRSSGPGGQNVNKVNTQVELPFSLTETVAFSETEIQILQHKLNNRINSDNELILVSSVYRSQWRNKEEVIRKFFDLVENALTQKKKRIKTSPTKSSKLKRIEGKKLLSNKKQLRKPPEL</sequence>
<proteinExistence type="predicted"/>
<dbReference type="SUPFAM" id="SSF110916">
    <property type="entry name" value="Peptidyl-tRNA hydrolase domain-like"/>
    <property type="match status" value="1"/>
</dbReference>
<dbReference type="PANTHER" id="PTHR47814">
    <property type="entry name" value="PEPTIDYL-TRNA HYDROLASE ARFB"/>
    <property type="match status" value="1"/>
</dbReference>
<dbReference type="Gene3D" id="3.30.160.20">
    <property type="match status" value="1"/>
</dbReference>
<name>A0A9X3J8K1_9BACT</name>
<dbReference type="GO" id="GO:0072344">
    <property type="term" value="P:rescue of stalled ribosome"/>
    <property type="evidence" value="ECO:0007669"/>
    <property type="project" value="TreeGrafter"/>
</dbReference>
<dbReference type="NCBIfam" id="NF006718">
    <property type="entry name" value="PRK09256.1"/>
    <property type="match status" value="1"/>
</dbReference>
<dbReference type="AlphaFoldDB" id="A0A9X3J8K1"/>
<dbReference type="EC" id="3.1.1.29" evidence="3"/>
<protein>
    <submittedName>
        <fullName evidence="3">Alternative ribosome rescue aminoacyl-tRNA hydrolase ArfB</fullName>
        <ecNumber evidence="3">3.1.1.29</ecNumber>
    </submittedName>
</protein>
<dbReference type="GO" id="GO:0004045">
    <property type="term" value="F:peptidyl-tRNA hydrolase activity"/>
    <property type="evidence" value="ECO:0007669"/>
    <property type="project" value="UniProtKB-EC"/>
</dbReference>
<dbReference type="GO" id="GO:0043022">
    <property type="term" value="F:ribosome binding"/>
    <property type="evidence" value="ECO:0007669"/>
    <property type="project" value="TreeGrafter"/>
</dbReference>
<evidence type="ECO:0000313" key="3">
    <source>
        <dbReference type="EMBL" id="MCY1722656.1"/>
    </source>
</evidence>